<feature type="transmembrane region" description="Helical" evidence="9">
    <location>
        <begin position="46"/>
        <end position="66"/>
    </location>
</feature>
<keyword evidence="3" id="KW-0813">Transport</keyword>
<evidence type="ECO:0000256" key="7">
    <source>
        <dbReference type="ARBA" id="ARBA00023065"/>
    </source>
</evidence>
<accession>A0A1Q6DU86</accession>
<evidence type="ECO:0000256" key="6">
    <source>
        <dbReference type="ARBA" id="ARBA00022989"/>
    </source>
</evidence>
<keyword evidence="8 9" id="KW-0472">Membrane</keyword>
<name>A0A1Q6DU86_METT1</name>
<evidence type="ECO:0000256" key="8">
    <source>
        <dbReference type="ARBA" id="ARBA00023136"/>
    </source>
</evidence>
<dbReference type="PANTHER" id="PTHR16228">
    <property type="entry name" value="DIVALENT CATION TRANSPORTER SOLUTE CARRIER FAMILY 41"/>
    <property type="match status" value="1"/>
</dbReference>
<feature type="transmembrane region" description="Helical" evidence="9">
    <location>
        <begin position="15"/>
        <end position="34"/>
    </location>
</feature>
<evidence type="ECO:0000313" key="12">
    <source>
        <dbReference type="Proteomes" id="UP000185744"/>
    </source>
</evidence>
<sequence length="187" mass="20575">MELYHWEFNKIVRESLPLLIGLTILGIASGLILQYFKKILLDLPELLVLVPVIIGLGGNLGSILGSRITSGLHLGYINFSLQNKTLLLNITAIYILSVLIFSLLGITGSIFSEIFNIGGNISLDIFILISLISGFLITTVMILITIISSYITYKTTIDPDSTVLPIVTSLCDLIGISIFYYVVEIFF</sequence>
<evidence type="ECO:0000259" key="10">
    <source>
        <dbReference type="Pfam" id="PF01769"/>
    </source>
</evidence>
<dbReference type="PANTHER" id="PTHR16228:SF7">
    <property type="entry name" value="SLC41A_MGTE INTEGRAL MEMBRANE DOMAIN-CONTAINING PROTEIN"/>
    <property type="match status" value="1"/>
</dbReference>
<evidence type="ECO:0000256" key="3">
    <source>
        <dbReference type="ARBA" id="ARBA00022448"/>
    </source>
</evidence>
<feature type="domain" description="SLC41A/MgtE integral membrane" evidence="10">
    <location>
        <begin position="50"/>
        <end position="181"/>
    </location>
</feature>
<keyword evidence="6 9" id="KW-1133">Transmembrane helix</keyword>
<comment type="caution">
    <text evidence="11">The sequence shown here is derived from an EMBL/GenBank/DDBJ whole genome shotgun (WGS) entry which is preliminary data.</text>
</comment>
<feature type="transmembrane region" description="Helical" evidence="9">
    <location>
        <begin position="163"/>
        <end position="183"/>
    </location>
</feature>
<evidence type="ECO:0000256" key="5">
    <source>
        <dbReference type="ARBA" id="ARBA00022842"/>
    </source>
</evidence>
<dbReference type="Gene3D" id="1.10.357.20">
    <property type="entry name" value="SLC41 divalent cation transporters, integral membrane domain"/>
    <property type="match status" value="1"/>
</dbReference>
<evidence type="ECO:0000256" key="9">
    <source>
        <dbReference type="SAM" id="Phobius"/>
    </source>
</evidence>
<keyword evidence="4 9" id="KW-0812">Transmembrane</keyword>
<dbReference type="Pfam" id="PF01769">
    <property type="entry name" value="MgtE"/>
    <property type="match status" value="1"/>
</dbReference>
<reference evidence="11" key="1">
    <citation type="submission" date="2016-12" db="EMBL/GenBank/DDBJ databases">
        <title>Discovery of methanogenic haloarchaea.</title>
        <authorList>
            <person name="Sorokin D.Y."/>
            <person name="Makarova K.S."/>
            <person name="Abbas B."/>
            <person name="Ferrer M."/>
            <person name="Golyshin P.N."/>
        </authorList>
    </citation>
    <scope>NUCLEOTIDE SEQUENCE [LARGE SCALE GENOMIC DNA]</scope>
    <source>
        <strain evidence="11">HMET1</strain>
    </source>
</reference>
<comment type="subcellular location">
    <subcellularLocation>
        <location evidence="1">Membrane</location>
        <topology evidence="1">Multi-pass membrane protein</topology>
    </subcellularLocation>
</comment>
<feature type="transmembrane region" description="Helical" evidence="9">
    <location>
        <begin position="123"/>
        <end position="151"/>
    </location>
</feature>
<comment type="similarity">
    <text evidence="2">Belongs to the SLC41A transporter family.</text>
</comment>
<dbReference type="STRING" id="1903181.BTN85_0417"/>
<dbReference type="InterPro" id="IPR006667">
    <property type="entry name" value="SLC41_membr_dom"/>
</dbReference>
<keyword evidence="12" id="KW-1185">Reference proteome</keyword>
<keyword evidence="5" id="KW-0460">Magnesium</keyword>
<dbReference type="InterPro" id="IPR036739">
    <property type="entry name" value="SLC41_membr_dom_sf"/>
</dbReference>
<evidence type="ECO:0000313" key="11">
    <source>
        <dbReference type="EMBL" id="OKY77940.1"/>
    </source>
</evidence>
<gene>
    <name evidence="11" type="ORF">BTN85_0417</name>
</gene>
<dbReference type="Proteomes" id="UP000185744">
    <property type="component" value="Unassembled WGS sequence"/>
</dbReference>
<keyword evidence="7" id="KW-0406">Ion transport</keyword>
<organism evidence="11 12">
    <name type="scientific">Methanohalarchaeum thermophilum</name>
    <dbReference type="NCBI Taxonomy" id="1903181"/>
    <lineage>
        <taxon>Archaea</taxon>
        <taxon>Methanobacteriati</taxon>
        <taxon>Methanobacteriota</taxon>
        <taxon>Methanonatronarchaeia</taxon>
        <taxon>Methanonatronarchaeales</taxon>
        <taxon>Methanonatronarchaeaceae</taxon>
        <taxon>Candidatus Methanohalarchaeum</taxon>
    </lineage>
</organism>
<dbReference type="InterPro" id="IPR045349">
    <property type="entry name" value="SLC41A1-3"/>
</dbReference>
<evidence type="ECO:0000256" key="2">
    <source>
        <dbReference type="ARBA" id="ARBA00009749"/>
    </source>
</evidence>
<proteinExistence type="inferred from homology"/>
<dbReference type="GO" id="GO:0016020">
    <property type="term" value="C:membrane"/>
    <property type="evidence" value="ECO:0007669"/>
    <property type="project" value="UniProtKB-SubCell"/>
</dbReference>
<dbReference type="InParanoid" id="A0A1Q6DU86"/>
<evidence type="ECO:0000256" key="4">
    <source>
        <dbReference type="ARBA" id="ARBA00022692"/>
    </source>
</evidence>
<evidence type="ECO:0000256" key="1">
    <source>
        <dbReference type="ARBA" id="ARBA00004141"/>
    </source>
</evidence>
<dbReference type="GO" id="GO:0008324">
    <property type="term" value="F:monoatomic cation transmembrane transporter activity"/>
    <property type="evidence" value="ECO:0007669"/>
    <property type="project" value="InterPro"/>
</dbReference>
<dbReference type="SUPFAM" id="SSF161093">
    <property type="entry name" value="MgtE membrane domain-like"/>
    <property type="match status" value="1"/>
</dbReference>
<dbReference type="EMBL" id="MSDW01000001">
    <property type="protein sequence ID" value="OKY77940.1"/>
    <property type="molecule type" value="Genomic_DNA"/>
</dbReference>
<feature type="transmembrane region" description="Helical" evidence="9">
    <location>
        <begin position="86"/>
        <end position="111"/>
    </location>
</feature>
<dbReference type="AlphaFoldDB" id="A0A1Q6DU86"/>
<protein>
    <submittedName>
        <fullName evidence="11">Cation transporter-like protein MgtE2</fullName>
    </submittedName>
</protein>